<dbReference type="AlphaFoldDB" id="X1B4P0"/>
<evidence type="ECO:0000313" key="1">
    <source>
        <dbReference type="EMBL" id="GAG76282.1"/>
    </source>
</evidence>
<accession>X1B4P0</accession>
<protein>
    <submittedName>
        <fullName evidence="1">Uncharacterized protein</fullName>
    </submittedName>
</protein>
<organism evidence="1">
    <name type="scientific">marine sediment metagenome</name>
    <dbReference type="NCBI Taxonomy" id="412755"/>
    <lineage>
        <taxon>unclassified sequences</taxon>
        <taxon>metagenomes</taxon>
        <taxon>ecological metagenomes</taxon>
    </lineage>
</organism>
<dbReference type="EMBL" id="BART01017298">
    <property type="protein sequence ID" value="GAG76282.1"/>
    <property type="molecule type" value="Genomic_DNA"/>
</dbReference>
<proteinExistence type="predicted"/>
<comment type="caution">
    <text evidence="1">The sequence shown here is derived from an EMBL/GenBank/DDBJ whole genome shotgun (WGS) entry which is preliminary data.</text>
</comment>
<sequence>IRVNGSSRLIINTTWHNFTKIIIEPTCAIEMTPDKGRFN</sequence>
<feature type="non-terminal residue" evidence="1">
    <location>
        <position position="1"/>
    </location>
</feature>
<reference evidence="1" key="1">
    <citation type="journal article" date="2014" name="Front. Microbiol.">
        <title>High frequency of phylogenetically diverse reductive dehalogenase-homologous genes in deep subseafloor sedimentary metagenomes.</title>
        <authorList>
            <person name="Kawai M."/>
            <person name="Futagami T."/>
            <person name="Toyoda A."/>
            <person name="Takaki Y."/>
            <person name="Nishi S."/>
            <person name="Hori S."/>
            <person name="Arai W."/>
            <person name="Tsubouchi T."/>
            <person name="Morono Y."/>
            <person name="Uchiyama I."/>
            <person name="Ito T."/>
            <person name="Fujiyama A."/>
            <person name="Inagaki F."/>
            <person name="Takami H."/>
        </authorList>
    </citation>
    <scope>NUCLEOTIDE SEQUENCE</scope>
    <source>
        <strain evidence="1">Expedition CK06-06</strain>
    </source>
</reference>
<gene>
    <name evidence="1" type="ORF">S01H4_32973</name>
</gene>
<name>X1B4P0_9ZZZZ</name>